<feature type="compositionally biased region" description="Low complexity" evidence="1">
    <location>
        <begin position="267"/>
        <end position="283"/>
    </location>
</feature>
<feature type="compositionally biased region" description="Low complexity" evidence="1">
    <location>
        <begin position="416"/>
        <end position="431"/>
    </location>
</feature>
<gene>
    <name evidence="3" type="ORF">TrVE_jg5936</name>
</gene>
<dbReference type="SUPFAM" id="SSF55658">
    <property type="entry name" value="L9 N-domain-like"/>
    <property type="match status" value="1"/>
</dbReference>
<protein>
    <recommendedName>
        <fullName evidence="2">Ribonuclease H1 N-terminal domain-containing protein</fullName>
    </recommendedName>
</protein>
<dbReference type="EMBL" id="BRXX01000036">
    <property type="protein sequence ID" value="GMH84340.1"/>
    <property type="molecule type" value="Genomic_DNA"/>
</dbReference>
<dbReference type="InterPro" id="IPR037056">
    <property type="entry name" value="RNase_H1_N_sf"/>
</dbReference>
<feature type="compositionally biased region" description="Polar residues" evidence="1">
    <location>
        <begin position="437"/>
        <end position="447"/>
    </location>
</feature>
<feature type="compositionally biased region" description="Polar residues" evidence="1">
    <location>
        <begin position="457"/>
        <end position="467"/>
    </location>
</feature>
<name>A0A9W7BDV0_9STRA</name>
<feature type="compositionally biased region" description="Low complexity" evidence="1">
    <location>
        <begin position="593"/>
        <end position="606"/>
    </location>
</feature>
<reference evidence="4" key="1">
    <citation type="journal article" date="2023" name="Commun. Biol.">
        <title>Genome analysis of Parmales, the sister group of diatoms, reveals the evolutionary specialization of diatoms from phago-mixotrophs to photoautotrophs.</title>
        <authorList>
            <person name="Ban H."/>
            <person name="Sato S."/>
            <person name="Yoshikawa S."/>
            <person name="Yamada K."/>
            <person name="Nakamura Y."/>
            <person name="Ichinomiya M."/>
            <person name="Sato N."/>
            <person name="Blanc-Mathieu R."/>
            <person name="Endo H."/>
            <person name="Kuwata A."/>
            <person name="Ogata H."/>
        </authorList>
    </citation>
    <scope>NUCLEOTIDE SEQUENCE [LARGE SCALE GENOMIC DNA]</scope>
    <source>
        <strain evidence="4">NIES 3699</strain>
    </source>
</reference>
<dbReference type="Gene3D" id="3.40.970.10">
    <property type="entry name" value="Ribonuclease H1, N-terminal domain"/>
    <property type="match status" value="1"/>
</dbReference>
<dbReference type="AlphaFoldDB" id="A0A9W7BDV0"/>
<feature type="compositionally biased region" description="Polar residues" evidence="1">
    <location>
        <begin position="352"/>
        <end position="363"/>
    </location>
</feature>
<proteinExistence type="predicted"/>
<evidence type="ECO:0000313" key="3">
    <source>
        <dbReference type="EMBL" id="GMH84340.1"/>
    </source>
</evidence>
<organism evidence="3 4">
    <name type="scientific">Triparma verrucosa</name>
    <dbReference type="NCBI Taxonomy" id="1606542"/>
    <lineage>
        <taxon>Eukaryota</taxon>
        <taxon>Sar</taxon>
        <taxon>Stramenopiles</taxon>
        <taxon>Ochrophyta</taxon>
        <taxon>Bolidophyceae</taxon>
        <taxon>Parmales</taxon>
        <taxon>Triparmaceae</taxon>
        <taxon>Triparma</taxon>
    </lineage>
</organism>
<dbReference type="Proteomes" id="UP001165160">
    <property type="component" value="Unassembled WGS sequence"/>
</dbReference>
<feature type="compositionally biased region" description="Low complexity" evidence="1">
    <location>
        <begin position="566"/>
        <end position="584"/>
    </location>
</feature>
<evidence type="ECO:0000259" key="2">
    <source>
        <dbReference type="Pfam" id="PF01693"/>
    </source>
</evidence>
<feature type="region of interest" description="Disordered" evidence="1">
    <location>
        <begin position="226"/>
        <end position="630"/>
    </location>
</feature>
<feature type="compositionally biased region" description="Acidic residues" evidence="1">
    <location>
        <begin position="309"/>
        <end position="340"/>
    </location>
</feature>
<accession>A0A9W7BDV0</accession>
<feature type="compositionally biased region" description="Acidic residues" evidence="1">
    <location>
        <begin position="247"/>
        <end position="266"/>
    </location>
</feature>
<feature type="region of interest" description="Disordered" evidence="1">
    <location>
        <begin position="678"/>
        <end position="702"/>
    </location>
</feature>
<evidence type="ECO:0000256" key="1">
    <source>
        <dbReference type="SAM" id="MobiDB-lite"/>
    </source>
</evidence>
<dbReference type="InterPro" id="IPR009027">
    <property type="entry name" value="Ribosomal_bL9/RNase_H1_N"/>
</dbReference>
<evidence type="ECO:0000313" key="4">
    <source>
        <dbReference type="Proteomes" id="UP001165160"/>
    </source>
</evidence>
<feature type="compositionally biased region" description="Basic residues" evidence="1">
    <location>
        <begin position="396"/>
        <end position="409"/>
    </location>
</feature>
<comment type="caution">
    <text evidence="3">The sequence shown here is derived from an EMBL/GenBank/DDBJ whole genome shotgun (WGS) entry which is preliminary data.</text>
</comment>
<feature type="compositionally biased region" description="Acidic residues" evidence="1">
    <location>
        <begin position="370"/>
        <end position="379"/>
    </location>
</feature>
<keyword evidence="4" id="KW-1185">Reference proteome</keyword>
<feature type="domain" description="Ribonuclease H1 N-terminal" evidence="2">
    <location>
        <begin position="628"/>
        <end position="672"/>
    </location>
</feature>
<sequence>MTSFINSLSPWICGAAVRSISYCDTPNPPIALDKRGPKLVQVLDLTGVAPYDLTSESPSPIRRMLVTDGKTNAEVFLTPECAKKLEGNLREMQDGKDTTLNCSRFKGSILKLSSWSISTVVLCTGKRFKSICVNGTQASDGEPLLFDGLTRQALAPLCLMSSSVEYMGGEGAGLVQDVAVQLNASVEVKVLFSKFQMSHRDLFGRLRKYDEYCRVVRPEGDAGIRDASGRVLKTQGIPMKESKEGSSSEEDEEDDEDEDESEESGEDSSSSSDEVEVPNSSDVEVSDDNIAATQGQEPLDIDAMMSSSSDDDSEEDDEEDEDDEDDEDDEEDDEEDDGEAPESPMKRAVNDTPDSSEVQKLKQSLSDQSDLVEVDDDDSLSPKKKLPTSKSVSTKAKAKAKAKSKTKAKVKAELASQKTPTPQSPITQTQKGPTPPTSSLDSSQTALKTVDADSEDNSAPVNAQAFSPENPLPATQAPDPSSPMFQTQAPEPMDLMGSARSSDSDSDSSDKVTPPTPAGEQVAPTLLSQSLSTKPSLSQSSSINDGGKIDLSSFPQNRTPLPTLWQQSQSQSQSVAQTQPQTQTRIIRSPEMTNTTTATTPTTSNTKPRKLLEDPQSQLEPQPQAPNKYYGVRVGEGAPVVVNSWKDCEPLVIGFKSSKYKSFDTEALAKEYAFAEGGVETSKAEQKPAQNSGKGLHRQGAENAEAARKVVCNAGNIRNVKGNDKKRKRVKRKQMFNVKNWMKENIVDPQETAMEAEL</sequence>
<dbReference type="InterPro" id="IPR011320">
    <property type="entry name" value="RNase_H1_N"/>
</dbReference>
<dbReference type="Pfam" id="PF01693">
    <property type="entry name" value="Cauli_VI"/>
    <property type="match status" value="1"/>
</dbReference>
<feature type="compositionally biased region" description="Low complexity" evidence="1">
    <location>
        <begin position="524"/>
        <end position="542"/>
    </location>
</feature>